<dbReference type="STRING" id="407022.SAMN05661044_03612"/>
<keyword evidence="11" id="KW-1185">Reference proteome</keyword>
<accession>A0A1H7TNZ3</accession>
<keyword evidence="2 8" id="KW-0813">Transport</keyword>
<evidence type="ECO:0000256" key="1">
    <source>
        <dbReference type="ARBA" id="ARBA00004651"/>
    </source>
</evidence>
<dbReference type="SUPFAM" id="SSF103473">
    <property type="entry name" value="MFS general substrate transporter"/>
    <property type="match status" value="1"/>
</dbReference>
<protein>
    <submittedName>
        <fullName evidence="10">Proton-dependent oligopeptide transporter, POT family</fullName>
    </submittedName>
</protein>
<sequence>MRQTTLDEIQNFEGKYPKQLWYLFTVEMWERFCFYGMRGILALFMVDQLALNDREANLKYGAIQAFVYAFTFMGGIVADKILGFNKSLVFGALIMIAGNTLIAISPSHFFYVGISLCIIGTGFFKPNISSMVGQLYKPEDTRRDAGFSMFYAGINIGSFLGGILCVYLGKYVSWSAAFAAAGGVMLIGLITFHFSKRHLGPIGLSPQSDQPKAKRRRNELLVYLLALIAIPFILVMIQNTQYTDFFMYTIGPLALIYFFYEWFRLPDKQFRYPLLAALIFIVAYIFYIAFFEQMGGSLSLFAANNLKHDLLFFQIDPNMINNSSGALFIVLCSSPLGMLWIWMAKKKIEPNTLIKFGIGFLLLAIGFYLFFFTRFYTDAQGKTSLNIFTLAWFFITLSELCIGPIGMSVITRLSPQKLTGMMMGLWFLGSAYGQYVAGLLGADMSTTDQKASLLDKLMAYTEGYKQLAIYAVGIGILLMLINPLMKRMMRARSIR</sequence>
<evidence type="ECO:0000256" key="4">
    <source>
        <dbReference type="ARBA" id="ARBA00022692"/>
    </source>
</evidence>
<keyword evidence="6 9" id="KW-1133">Transmembrane helix</keyword>
<dbReference type="PANTHER" id="PTHR23517:SF15">
    <property type="entry name" value="PROTON-DEPENDENT OLIGOPEPTIDE FAMILY TRANSPORT PROTEIN"/>
    <property type="match status" value="1"/>
</dbReference>
<dbReference type="Pfam" id="PF00854">
    <property type="entry name" value="PTR2"/>
    <property type="match status" value="1"/>
</dbReference>
<keyword evidence="7 9" id="KW-0472">Membrane</keyword>
<evidence type="ECO:0000313" key="11">
    <source>
        <dbReference type="Proteomes" id="UP000199421"/>
    </source>
</evidence>
<feature type="transmembrane region" description="Helical" evidence="9">
    <location>
        <begin position="422"/>
        <end position="442"/>
    </location>
</feature>
<dbReference type="GO" id="GO:0006857">
    <property type="term" value="P:oligopeptide transport"/>
    <property type="evidence" value="ECO:0007669"/>
    <property type="project" value="InterPro"/>
</dbReference>
<reference evidence="11" key="1">
    <citation type="submission" date="2016-10" db="EMBL/GenBank/DDBJ databases">
        <authorList>
            <person name="Varghese N."/>
            <person name="Submissions S."/>
        </authorList>
    </citation>
    <scope>NUCLEOTIDE SEQUENCE [LARGE SCALE GENOMIC DNA]</scope>
    <source>
        <strain evidence="11">DSM 18733</strain>
    </source>
</reference>
<dbReference type="PANTHER" id="PTHR23517">
    <property type="entry name" value="RESISTANCE PROTEIN MDTM, PUTATIVE-RELATED-RELATED"/>
    <property type="match status" value="1"/>
</dbReference>
<comment type="subcellular location">
    <subcellularLocation>
        <location evidence="1">Cell membrane</location>
        <topology evidence="1">Multi-pass membrane protein</topology>
    </subcellularLocation>
    <subcellularLocation>
        <location evidence="8">Membrane</location>
        <topology evidence="8">Multi-pass membrane protein</topology>
    </subcellularLocation>
</comment>
<proteinExistence type="inferred from homology"/>
<keyword evidence="5" id="KW-0653">Protein transport</keyword>
<dbReference type="InterPro" id="IPR050171">
    <property type="entry name" value="MFS_Transporters"/>
</dbReference>
<keyword evidence="4 8" id="KW-0812">Transmembrane</keyword>
<dbReference type="InterPro" id="IPR005279">
    <property type="entry name" value="Dipep/tripep_permease"/>
</dbReference>
<feature type="transmembrane region" description="Helical" evidence="9">
    <location>
        <begin position="245"/>
        <end position="263"/>
    </location>
</feature>
<dbReference type="InterPro" id="IPR000109">
    <property type="entry name" value="POT_fam"/>
</dbReference>
<evidence type="ECO:0000256" key="3">
    <source>
        <dbReference type="ARBA" id="ARBA00022475"/>
    </source>
</evidence>
<feature type="transmembrane region" description="Helical" evidence="9">
    <location>
        <begin position="387"/>
        <end position="410"/>
    </location>
</feature>
<dbReference type="Gene3D" id="1.20.1250.20">
    <property type="entry name" value="MFS general substrate transporter like domains"/>
    <property type="match status" value="1"/>
</dbReference>
<dbReference type="OrthoDB" id="9772725at2"/>
<dbReference type="GO" id="GO:0005886">
    <property type="term" value="C:plasma membrane"/>
    <property type="evidence" value="ECO:0007669"/>
    <property type="project" value="UniProtKB-SubCell"/>
</dbReference>
<evidence type="ECO:0000256" key="2">
    <source>
        <dbReference type="ARBA" id="ARBA00022448"/>
    </source>
</evidence>
<feature type="transmembrane region" description="Helical" evidence="9">
    <location>
        <begin position="58"/>
        <end position="78"/>
    </location>
</feature>
<dbReference type="GO" id="GO:1904680">
    <property type="term" value="F:peptide transmembrane transporter activity"/>
    <property type="evidence" value="ECO:0007669"/>
    <property type="project" value="InterPro"/>
</dbReference>
<evidence type="ECO:0000313" key="10">
    <source>
        <dbReference type="EMBL" id="SEL86209.1"/>
    </source>
</evidence>
<dbReference type="Proteomes" id="UP000199421">
    <property type="component" value="Unassembled WGS sequence"/>
</dbReference>
<feature type="transmembrane region" description="Helical" evidence="9">
    <location>
        <begin position="110"/>
        <end position="128"/>
    </location>
</feature>
<evidence type="ECO:0000256" key="6">
    <source>
        <dbReference type="ARBA" id="ARBA00022989"/>
    </source>
</evidence>
<dbReference type="RefSeq" id="WP_093326947.1">
    <property type="nucleotide sequence ID" value="NZ_FOAF01000004.1"/>
</dbReference>
<dbReference type="AlphaFoldDB" id="A0A1H7TNZ3"/>
<name>A0A1H7TNZ3_OLID1</name>
<feature type="transmembrane region" description="Helical" evidence="9">
    <location>
        <begin position="220"/>
        <end position="239"/>
    </location>
</feature>
<dbReference type="EMBL" id="FOAF01000004">
    <property type="protein sequence ID" value="SEL86209.1"/>
    <property type="molecule type" value="Genomic_DNA"/>
</dbReference>
<gene>
    <name evidence="10" type="ORF">SAMN05661044_03612</name>
</gene>
<feature type="transmembrane region" description="Helical" evidence="9">
    <location>
        <begin position="467"/>
        <end position="485"/>
    </location>
</feature>
<feature type="transmembrane region" description="Helical" evidence="9">
    <location>
        <begin position="356"/>
        <end position="375"/>
    </location>
</feature>
<evidence type="ECO:0000256" key="7">
    <source>
        <dbReference type="ARBA" id="ARBA00023136"/>
    </source>
</evidence>
<keyword evidence="3" id="KW-1003">Cell membrane</keyword>
<evidence type="ECO:0000256" key="8">
    <source>
        <dbReference type="RuleBase" id="RU003755"/>
    </source>
</evidence>
<feature type="transmembrane region" description="Helical" evidence="9">
    <location>
        <begin position="149"/>
        <end position="169"/>
    </location>
</feature>
<dbReference type="CDD" id="cd17346">
    <property type="entry name" value="MFS_DtpA_like"/>
    <property type="match status" value="1"/>
</dbReference>
<dbReference type="InterPro" id="IPR036259">
    <property type="entry name" value="MFS_trans_sf"/>
</dbReference>
<dbReference type="NCBIfam" id="TIGR00924">
    <property type="entry name" value="yjdL_sub1_fam"/>
    <property type="match status" value="1"/>
</dbReference>
<evidence type="ECO:0000256" key="9">
    <source>
        <dbReference type="SAM" id="Phobius"/>
    </source>
</evidence>
<feature type="transmembrane region" description="Helical" evidence="9">
    <location>
        <begin position="326"/>
        <end position="344"/>
    </location>
</feature>
<dbReference type="InterPro" id="IPR018456">
    <property type="entry name" value="PTR2_symporter_CS"/>
</dbReference>
<organism evidence="10 11">
    <name type="scientific">Olivibacter domesticus</name>
    <name type="common">Pseudosphingobacterium domesticum</name>
    <dbReference type="NCBI Taxonomy" id="407022"/>
    <lineage>
        <taxon>Bacteria</taxon>
        <taxon>Pseudomonadati</taxon>
        <taxon>Bacteroidota</taxon>
        <taxon>Sphingobacteriia</taxon>
        <taxon>Sphingobacteriales</taxon>
        <taxon>Sphingobacteriaceae</taxon>
        <taxon>Olivibacter</taxon>
    </lineage>
</organism>
<evidence type="ECO:0000256" key="5">
    <source>
        <dbReference type="ARBA" id="ARBA00022856"/>
    </source>
</evidence>
<feature type="transmembrane region" description="Helical" evidence="9">
    <location>
        <begin position="175"/>
        <end position="194"/>
    </location>
</feature>
<keyword evidence="5" id="KW-0571">Peptide transport</keyword>
<feature type="transmembrane region" description="Helical" evidence="9">
    <location>
        <begin position="270"/>
        <end position="290"/>
    </location>
</feature>
<dbReference type="PROSITE" id="PS01023">
    <property type="entry name" value="PTR2_2"/>
    <property type="match status" value="1"/>
</dbReference>
<comment type="similarity">
    <text evidence="8">Belongs to the major facilitator superfamily. Proton-dependent oligopeptide transporter (POT/PTR) (TC 2.A.17) family.</text>
</comment>